<protein>
    <submittedName>
        <fullName evidence="3">Uncharacterized protein</fullName>
    </submittedName>
</protein>
<evidence type="ECO:0000256" key="1">
    <source>
        <dbReference type="SAM" id="MobiDB-lite"/>
    </source>
</evidence>
<evidence type="ECO:0000313" key="3">
    <source>
        <dbReference type="WBParaSite" id="PEQ_0001316801-mRNA-1"/>
    </source>
</evidence>
<organism evidence="2 3">
    <name type="scientific">Parascaris equorum</name>
    <name type="common">Equine roundworm</name>
    <dbReference type="NCBI Taxonomy" id="6256"/>
    <lineage>
        <taxon>Eukaryota</taxon>
        <taxon>Metazoa</taxon>
        <taxon>Ecdysozoa</taxon>
        <taxon>Nematoda</taxon>
        <taxon>Chromadorea</taxon>
        <taxon>Rhabditida</taxon>
        <taxon>Spirurina</taxon>
        <taxon>Ascaridomorpha</taxon>
        <taxon>Ascaridoidea</taxon>
        <taxon>Ascarididae</taxon>
        <taxon>Parascaris</taxon>
    </lineage>
</organism>
<feature type="compositionally biased region" description="Low complexity" evidence="1">
    <location>
        <begin position="27"/>
        <end position="36"/>
    </location>
</feature>
<reference evidence="3" key="1">
    <citation type="submission" date="2022-11" db="UniProtKB">
        <authorList>
            <consortium name="WormBaseParasite"/>
        </authorList>
    </citation>
    <scope>IDENTIFICATION</scope>
</reference>
<evidence type="ECO:0000313" key="2">
    <source>
        <dbReference type="Proteomes" id="UP000887564"/>
    </source>
</evidence>
<accession>A0A914S3J1</accession>
<proteinExistence type="predicted"/>
<dbReference type="WBParaSite" id="PEQ_0001316801-mRNA-1">
    <property type="protein sequence ID" value="PEQ_0001316801-mRNA-1"/>
    <property type="gene ID" value="PEQ_0001316801"/>
</dbReference>
<feature type="compositionally biased region" description="Basic and acidic residues" evidence="1">
    <location>
        <begin position="1"/>
        <end position="21"/>
    </location>
</feature>
<keyword evidence="2" id="KW-1185">Reference proteome</keyword>
<sequence length="142" mass="15982">MRPETPEPPDAPRRGICERVGRRITPSGSSGTSNSAFSYFVYDDGTPTLRMPPRLQQKRTVARDVLAKKVDPIAALPLLGVDGGQISALTFTPRTMARDTRRCLFHPLNNPYYCLICCRGDYRLAEKCQKLWILIHLITTSF</sequence>
<dbReference type="Proteomes" id="UP000887564">
    <property type="component" value="Unplaced"/>
</dbReference>
<dbReference type="AlphaFoldDB" id="A0A914S3J1"/>
<feature type="region of interest" description="Disordered" evidence="1">
    <location>
        <begin position="1"/>
        <end position="36"/>
    </location>
</feature>
<name>A0A914S3J1_PAREQ</name>